<protein>
    <submittedName>
        <fullName evidence="3">EamA-like transporter family protein</fullName>
    </submittedName>
</protein>
<accession>A0ABY1P1V5</accession>
<feature type="transmembrane region" description="Helical" evidence="1">
    <location>
        <begin position="106"/>
        <end position="124"/>
    </location>
</feature>
<dbReference type="Proteomes" id="UP001157961">
    <property type="component" value="Unassembled WGS sequence"/>
</dbReference>
<dbReference type="RefSeq" id="WP_283426270.1">
    <property type="nucleotide sequence ID" value="NZ_FXTY01000004.1"/>
</dbReference>
<gene>
    <name evidence="3" type="ORF">SAMN06265373_104323</name>
</gene>
<feature type="transmembrane region" description="Helical" evidence="1">
    <location>
        <begin position="160"/>
        <end position="178"/>
    </location>
</feature>
<feature type="transmembrane region" description="Helical" evidence="1">
    <location>
        <begin position="255"/>
        <end position="288"/>
    </location>
</feature>
<feature type="transmembrane region" description="Helical" evidence="1">
    <location>
        <begin position="190"/>
        <end position="209"/>
    </location>
</feature>
<name>A0ABY1P1V5_9RHOB</name>
<dbReference type="InterPro" id="IPR000620">
    <property type="entry name" value="EamA_dom"/>
</dbReference>
<dbReference type="InterPro" id="IPR037185">
    <property type="entry name" value="EmrE-like"/>
</dbReference>
<evidence type="ECO:0000313" key="3">
    <source>
        <dbReference type="EMBL" id="SMP23202.1"/>
    </source>
</evidence>
<keyword evidence="1" id="KW-0472">Membrane</keyword>
<comment type="caution">
    <text evidence="3">The sequence shown here is derived from an EMBL/GenBank/DDBJ whole genome shotgun (WGS) entry which is preliminary data.</text>
</comment>
<reference evidence="3 4" key="1">
    <citation type="submission" date="2017-05" db="EMBL/GenBank/DDBJ databases">
        <authorList>
            <person name="Varghese N."/>
            <person name="Submissions S."/>
        </authorList>
    </citation>
    <scope>NUCLEOTIDE SEQUENCE [LARGE SCALE GENOMIC DNA]</scope>
    <source>
        <strain evidence="3 4">DSM 29734</strain>
    </source>
</reference>
<sequence>MSVASVRVVGGVVVLAYSLVITGADVLIKVIAQSYPAAQLFGVSCLVVVTLSMMSVSVKAHGNILRVSAHLRTRYSGFMVLRCGLGLLGAFGFYHGFRLLPLAEMFLFIGMIPLGVAVLSGPVLHEPVRATAWVALTVGSFGVACLFVDGGRVLGGGHAAAFVGCVTSAFSMVLARWMTQREGGCLAQVFWPNLTAGLVMVAILPFVAVPMPVSDLLWACLYGGVMFLARWLCMVALTLLPAYVATPLMNIQFVWALIVGAAVFGEAISGAVVLGGALVVLSGLVLVADMVPATGKVQAVAG</sequence>
<feature type="domain" description="EamA" evidence="2">
    <location>
        <begin position="157"/>
        <end position="286"/>
    </location>
</feature>
<evidence type="ECO:0000256" key="1">
    <source>
        <dbReference type="SAM" id="Phobius"/>
    </source>
</evidence>
<feature type="transmembrane region" description="Helical" evidence="1">
    <location>
        <begin position="130"/>
        <end position="148"/>
    </location>
</feature>
<dbReference type="EMBL" id="FXTY01000004">
    <property type="protein sequence ID" value="SMP23202.1"/>
    <property type="molecule type" value="Genomic_DNA"/>
</dbReference>
<proteinExistence type="predicted"/>
<feature type="transmembrane region" description="Helical" evidence="1">
    <location>
        <begin position="6"/>
        <end position="28"/>
    </location>
</feature>
<dbReference type="PANTHER" id="PTHR22911:SF135">
    <property type="entry name" value="BLR4310 PROTEIN"/>
    <property type="match status" value="1"/>
</dbReference>
<keyword evidence="1" id="KW-1133">Transmembrane helix</keyword>
<feature type="transmembrane region" description="Helical" evidence="1">
    <location>
        <begin position="216"/>
        <end position="243"/>
    </location>
</feature>
<dbReference type="SUPFAM" id="SSF103481">
    <property type="entry name" value="Multidrug resistance efflux transporter EmrE"/>
    <property type="match status" value="2"/>
</dbReference>
<keyword evidence="1" id="KW-0812">Transmembrane</keyword>
<organism evidence="3 4">
    <name type="scientific">Shimia sagamensis</name>
    <dbReference type="NCBI Taxonomy" id="1566352"/>
    <lineage>
        <taxon>Bacteria</taxon>
        <taxon>Pseudomonadati</taxon>
        <taxon>Pseudomonadota</taxon>
        <taxon>Alphaproteobacteria</taxon>
        <taxon>Rhodobacterales</taxon>
        <taxon>Roseobacteraceae</taxon>
    </lineage>
</organism>
<evidence type="ECO:0000313" key="4">
    <source>
        <dbReference type="Proteomes" id="UP001157961"/>
    </source>
</evidence>
<evidence type="ECO:0000259" key="2">
    <source>
        <dbReference type="Pfam" id="PF00892"/>
    </source>
</evidence>
<feature type="transmembrane region" description="Helical" evidence="1">
    <location>
        <begin position="75"/>
        <end position="94"/>
    </location>
</feature>
<dbReference type="PANTHER" id="PTHR22911">
    <property type="entry name" value="ACYL-MALONYL CONDENSING ENZYME-RELATED"/>
    <property type="match status" value="1"/>
</dbReference>
<dbReference type="Pfam" id="PF00892">
    <property type="entry name" value="EamA"/>
    <property type="match status" value="1"/>
</dbReference>
<feature type="transmembrane region" description="Helical" evidence="1">
    <location>
        <begin position="35"/>
        <end position="55"/>
    </location>
</feature>
<keyword evidence="4" id="KW-1185">Reference proteome</keyword>